<dbReference type="InterPro" id="IPR032675">
    <property type="entry name" value="LRR_dom_sf"/>
</dbReference>
<comment type="caution">
    <text evidence="1">The sequence shown here is derived from an EMBL/GenBank/DDBJ whole genome shotgun (WGS) entry which is preliminary data.</text>
</comment>
<name>A0A2T0A8U9_RHOTO</name>
<sequence length="315" mass="35521">MPVPSLPLELVQHICDYLEVLYPLDRTGINVALTCRAWRDIGYRLSVRKTSISFNSGTIYRSSADLASRKARHFLDTPILLSFVEDLDLDTRHFYNSNLEEYLEEEFVRRILGQTSSLRRLGLTPSTHGGQEVLRALSTAPFPACLHTLHVNCRGFRPTDIRAVLNALARLPRLDSLSLVPIKLGIAWSNERDATLSTDPAPVPVTHLEVNFANYDGIVYYIRHVLSTILRRIRLEFVRSLDLICADEDFPTFIVIISKCSGLRRLRFALTLLPFGTVADIERGGFSVILKAVRGLKDLEVLSIEQPPWGMGRPP</sequence>
<gene>
    <name evidence="1" type="ORF">AAT19DRAFT_14793</name>
</gene>
<organism evidence="1 2">
    <name type="scientific">Rhodotorula toruloides</name>
    <name type="common">Yeast</name>
    <name type="synonym">Rhodosporidium toruloides</name>
    <dbReference type="NCBI Taxonomy" id="5286"/>
    <lineage>
        <taxon>Eukaryota</taxon>
        <taxon>Fungi</taxon>
        <taxon>Dikarya</taxon>
        <taxon>Basidiomycota</taxon>
        <taxon>Pucciniomycotina</taxon>
        <taxon>Microbotryomycetes</taxon>
        <taxon>Sporidiobolales</taxon>
        <taxon>Sporidiobolaceae</taxon>
        <taxon>Rhodotorula</taxon>
    </lineage>
</organism>
<dbReference type="SUPFAM" id="SSF52047">
    <property type="entry name" value="RNI-like"/>
    <property type="match status" value="1"/>
</dbReference>
<dbReference type="AlphaFoldDB" id="A0A2T0A8U9"/>
<dbReference type="EMBL" id="LCTV02000006">
    <property type="protein sequence ID" value="PRQ74440.1"/>
    <property type="molecule type" value="Genomic_DNA"/>
</dbReference>
<dbReference type="Gene3D" id="3.80.10.10">
    <property type="entry name" value="Ribonuclease Inhibitor"/>
    <property type="match status" value="1"/>
</dbReference>
<dbReference type="OrthoDB" id="10302274at2759"/>
<accession>A0A2T0A8U9</accession>
<dbReference type="CDD" id="cd09917">
    <property type="entry name" value="F-box_SF"/>
    <property type="match status" value="1"/>
</dbReference>
<reference evidence="1 2" key="1">
    <citation type="journal article" date="2018" name="Elife">
        <title>Functional genomics of lipid metabolism in the oleaginous yeast Rhodosporidium toruloides.</title>
        <authorList>
            <person name="Coradetti S.T."/>
            <person name="Pinel D."/>
            <person name="Geiselman G."/>
            <person name="Ito M."/>
            <person name="Mondo S."/>
            <person name="Reilly M.C."/>
            <person name="Cheng Y.F."/>
            <person name="Bauer S."/>
            <person name="Grigoriev I."/>
            <person name="Gladden J.M."/>
            <person name="Simmons B.A."/>
            <person name="Brem R."/>
            <person name="Arkin A.P."/>
            <person name="Skerker J.M."/>
        </authorList>
    </citation>
    <scope>NUCLEOTIDE SEQUENCE [LARGE SCALE GENOMIC DNA]</scope>
    <source>
        <strain evidence="1 2">NBRC 0880</strain>
    </source>
</reference>
<protein>
    <submittedName>
        <fullName evidence="1">Proteophosphoglycan 5</fullName>
    </submittedName>
</protein>
<proteinExistence type="predicted"/>
<evidence type="ECO:0000313" key="1">
    <source>
        <dbReference type="EMBL" id="PRQ74440.1"/>
    </source>
</evidence>
<dbReference type="Proteomes" id="UP000239560">
    <property type="component" value="Unassembled WGS sequence"/>
</dbReference>
<evidence type="ECO:0000313" key="2">
    <source>
        <dbReference type="Proteomes" id="UP000239560"/>
    </source>
</evidence>